<evidence type="ECO:0000313" key="2">
    <source>
        <dbReference type="EMBL" id="QKX53375.1"/>
    </source>
</evidence>
<evidence type="ECO:0000313" key="3">
    <source>
        <dbReference type="Proteomes" id="UP000509510"/>
    </source>
</evidence>
<dbReference type="SMART" id="SM00028">
    <property type="entry name" value="TPR"/>
    <property type="match status" value="8"/>
</dbReference>
<dbReference type="RefSeq" id="XP_035339554.1">
    <property type="nucleotide sequence ID" value="XM_035483661.1"/>
</dbReference>
<feature type="region of interest" description="Disordered" evidence="1">
    <location>
        <begin position="1"/>
        <end position="29"/>
    </location>
</feature>
<protein>
    <recommendedName>
        <fullName evidence="4">TPR-like protein</fullName>
    </recommendedName>
</protein>
<dbReference type="KEGG" id="trg:TRUGW13939_00453"/>
<proteinExistence type="predicted"/>
<sequence>MEHHEYSDDVPMENVQYQWSGEPSLAGQPQDIDMAIDPRLYGDAFMPWGPESSQHAPGNGSVPSLLANHQPPFQEQFDLSEPSTTSENEGIWSEEEANYAQEDDKDDSDAAYTESEAAQDENDDTAAEPPRRKRRRGGHGAFRGRFGARGGKGIKRGPRRPLEPSPEFKLLHSQATDAFIDGDYEKATDLVQHAILINPEMFAAHSLLSEIFLARGQQDKAVNALFSGAHTRPRDPDVWFNVAELIRDRAGEDPHKALTDRIYCYSRVIEIDPKNYPARFHRAAAYRELGYNGRAATEYERILKELPHNIRALRHLAETYIDMQDVQRAIDYYMDSIKYYMSLDTEDSLKFSWSDLNIFVELLAYERQYELGLRLLTSASRWLLGRNEDKIWDDLDDDREWDVSHSPRRIKTDGFIPGMFPENSYGIGLPMELRMKLGIFRLKLGDRHLNEALGHFEWLAPDDQSDDSKVHDYGDLFREAADALKDAGLFDQALRFYEPLQFTEEYADIGFFLAIGDCAFACGKNQEAASYYMTVVENDSTHLQARVNLAKLYEELGDKERALYFVNQAVLLGREEAGGRRRTRRRDPRIANLAREFQGTNDLHVPNVAPRLSNVLAQSDVSAPDTDRPGHVQYLYSKMNELRPAMRGGDENATEDWLDIADALLRDFRSNRSFYPLQKNTAFLGYAREAQKKGGKKKEDLVMDEMQEMAGRLQESLSNIPEERIQATVPTDYYGISFADWLEIFLEYAFVVSGQGDSEEAYNVLAAAADASIWYHSKDKTRHIHICWITCALRLQDEETLVSEARWFSREYQFTTDTYRLFSLLSRVSGNPQKSLFHASPNMKFMLRQVKAMDYSIPGSVMRKTKSREAAYQEKASLTTRNEHGELIKAESMDVALLVLYGHILYSGNSFLPALNYYFRAHALDKNNPSILLSIGLCYIHHAVKRQSENRHYMIFQGLSFMTLYRESREKEGSLLVELQEVEVNFGRLYHSLGLLHQATIAYERALEMGEQIQAEAAGRKAAGESFVEDFSTEAAVALQNIYALSGDTLGAREVTEKYLVV</sequence>
<name>A0A7H8QIU8_TALRU</name>
<dbReference type="OrthoDB" id="9991317at2759"/>
<dbReference type="PANTHER" id="PTHR23082">
    <property type="entry name" value="TRANSCRIPTION INITIATION FACTOR IIIC TFIIIC , POLYPEPTIDE 3-RELATED"/>
    <property type="match status" value="1"/>
</dbReference>
<dbReference type="GO" id="GO:0006383">
    <property type="term" value="P:transcription by RNA polymerase III"/>
    <property type="evidence" value="ECO:0007669"/>
    <property type="project" value="InterPro"/>
</dbReference>
<reference evidence="3" key="1">
    <citation type="submission" date="2020-06" db="EMBL/GenBank/DDBJ databases">
        <title>A chromosome-scale genome assembly of Talaromyces rugulosus W13939.</title>
        <authorList>
            <person name="Wang B."/>
            <person name="Guo L."/>
            <person name="Ye K."/>
            <person name="Wang L."/>
        </authorList>
    </citation>
    <scope>NUCLEOTIDE SEQUENCE [LARGE SCALE GENOMIC DNA]</scope>
    <source>
        <strain evidence="3">W13939</strain>
    </source>
</reference>
<dbReference type="AlphaFoldDB" id="A0A7H8QIU8"/>
<dbReference type="GeneID" id="55987966"/>
<dbReference type="Gene3D" id="1.25.40.10">
    <property type="entry name" value="Tetratricopeptide repeat domain"/>
    <property type="match status" value="3"/>
</dbReference>
<feature type="region of interest" description="Disordered" evidence="1">
    <location>
        <begin position="45"/>
        <end position="68"/>
    </location>
</feature>
<gene>
    <name evidence="2" type="ORF">TRUGW13939_00453</name>
</gene>
<accession>A0A7H8QIU8</accession>
<dbReference type="SUPFAM" id="SSF48452">
    <property type="entry name" value="TPR-like"/>
    <property type="match status" value="3"/>
</dbReference>
<dbReference type="Proteomes" id="UP000509510">
    <property type="component" value="Chromosome I"/>
</dbReference>
<dbReference type="InterPro" id="IPR011990">
    <property type="entry name" value="TPR-like_helical_dom_sf"/>
</dbReference>
<evidence type="ECO:0008006" key="4">
    <source>
        <dbReference type="Google" id="ProtNLM"/>
    </source>
</evidence>
<dbReference type="Pfam" id="PF13181">
    <property type="entry name" value="TPR_8"/>
    <property type="match status" value="1"/>
</dbReference>
<dbReference type="GO" id="GO:0000127">
    <property type="term" value="C:transcription factor TFIIIC complex"/>
    <property type="evidence" value="ECO:0007669"/>
    <property type="project" value="TreeGrafter"/>
</dbReference>
<feature type="compositionally biased region" description="Acidic residues" evidence="1">
    <location>
        <begin position="117"/>
        <end position="126"/>
    </location>
</feature>
<feature type="region of interest" description="Disordered" evidence="1">
    <location>
        <begin position="98"/>
        <end position="166"/>
    </location>
</feature>
<dbReference type="PANTHER" id="PTHR23082:SF0">
    <property type="entry name" value="GENERAL TRANSCRIPTION FACTOR 3C POLYPEPTIDE 3"/>
    <property type="match status" value="1"/>
</dbReference>
<feature type="compositionally biased region" description="Acidic residues" evidence="1">
    <location>
        <begin position="98"/>
        <end position="109"/>
    </location>
</feature>
<evidence type="ECO:0000256" key="1">
    <source>
        <dbReference type="SAM" id="MobiDB-lite"/>
    </source>
</evidence>
<keyword evidence="3" id="KW-1185">Reference proteome</keyword>
<dbReference type="Pfam" id="PF14559">
    <property type="entry name" value="TPR_19"/>
    <property type="match status" value="1"/>
</dbReference>
<dbReference type="InterPro" id="IPR019734">
    <property type="entry name" value="TPR_rpt"/>
</dbReference>
<organism evidence="2 3">
    <name type="scientific">Talaromyces rugulosus</name>
    <name type="common">Penicillium rugulosum</name>
    <dbReference type="NCBI Taxonomy" id="121627"/>
    <lineage>
        <taxon>Eukaryota</taxon>
        <taxon>Fungi</taxon>
        <taxon>Dikarya</taxon>
        <taxon>Ascomycota</taxon>
        <taxon>Pezizomycotina</taxon>
        <taxon>Eurotiomycetes</taxon>
        <taxon>Eurotiomycetidae</taxon>
        <taxon>Eurotiales</taxon>
        <taxon>Trichocomaceae</taxon>
        <taxon>Talaromyces</taxon>
        <taxon>Talaromyces sect. Islandici</taxon>
    </lineage>
</organism>
<dbReference type="EMBL" id="CP055898">
    <property type="protein sequence ID" value="QKX53375.1"/>
    <property type="molecule type" value="Genomic_DNA"/>
</dbReference>
<dbReference type="InterPro" id="IPR039340">
    <property type="entry name" value="Tfc4/TFIIIC-102/Sfc4"/>
</dbReference>